<dbReference type="AlphaFoldDB" id="A0A1G1XU73"/>
<gene>
    <name evidence="2" type="ORF">A2729_03480</name>
</gene>
<feature type="transmembrane region" description="Helical" evidence="1">
    <location>
        <begin position="157"/>
        <end position="175"/>
    </location>
</feature>
<evidence type="ECO:0000256" key="1">
    <source>
        <dbReference type="SAM" id="Phobius"/>
    </source>
</evidence>
<feature type="transmembrane region" description="Helical" evidence="1">
    <location>
        <begin position="95"/>
        <end position="114"/>
    </location>
</feature>
<feature type="transmembrane region" description="Helical" evidence="1">
    <location>
        <begin position="120"/>
        <end position="136"/>
    </location>
</feature>
<dbReference type="EMBL" id="MHIB01000040">
    <property type="protein sequence ID" value="OGY43146.1"/>
    <property type="molecule type" value="Genomic_DNA"/>
</dbReference>
<proteinExistence type="predicted"/>
<protein>
    <submittedName>
        <fullName evidence="2">Uncharacterized protein</fullName>
    </submittedName>
</protein>
<sequence>MKKMKKSKRPEQSNEEIKRVGGFLLIFILTFLINIYTYIPDTISSIYSIILNLEIIFSFKLWLIILNALISTSIIIFTIYTIFSLIRLKPNTISLAKMTLVLIIISNSLFAIFSTSFSDQMGSILISLTWLLYFNFSKRVKNTFPPEKRKVYTVDKIIFFIAVIILIASYIPDFLQSTSPDSKVMNINESIISKRPLAENEYFNGVIYFKKPRDIDIKEHSEEPFHSFILSNDKMSILIVSDITSESPEEYIDILHKTLYNNMYDHFRQKFQPRYTLISEDKGINLHGFKYVKKTTKIELEGGEIGFFSLIVISDNKTNKIAGVRYFVPQDQEEIYSSYLEEVTDSITFS</sequence>
<organism evidence="2 3">
    <name type="scientific">Candidatus Buchananbacteria bacterium RIFCSPHIGHO2_01_FULL_39_14</name>
    <dbReference type="NCBI Taxonomy" id="1797532"/>
    <lineage>
        <taxon>Bacteria</taxon>
        <taxon>Candidatus Buchananiibacteriota</taxon>
    </lineage>
</organism>
<evidence type="ECO:0000313" key="2">
    <source>
        <dbReference type="EMBL" id="OGY43146.1"/>
    </source>
</evidence>
<name>A0A1G1XU73_9BACT</name>
<keyword evidence="1" id="KW-0812">Transmembrane</keyword>
<dbReference type="Proteomes" id="UP000178930">
    <property type="component" value="Unassembled WGS sequence"/>
</dbReference>
<evidence type="ECO:0000313" key="3">
    <source>
        <dbReference type="Proteomes" id="UP000178930"/>
    </source>
</evidence>
<keyword evidence="1" id="KW-1133">Transmembrane helix</keyword>
<accession>A0A1G1XU73</accession>
<dbReference type="STRING" id="1797532.A2729_03480"/>
<feature type="transmembrane region" description="Helical" evidence="1">
    <location>
        <begin position="20"/>
        <end position="39"/>
    </location>
</feature>
<keyword evidence="1" id="KW-0472">Membrane</keyword>
<feature type="transmembrane region" description="Helical" evidence="1">
    <location>
        <begin position="59"/>
        <end position="83"/>
    </location>
</feature>
<reference evidence="2 3" key="1">
    <citation type="journal article" date="2016" name="Nat. Commun.">
        <title>Thousands of microbial genomes shed light on interconnected biogeochemical processes in an aquifer system.</title>
        <authorList>
            <person name="Anantharaman K."/>
            <person name="Brown C.T."/>
            <person name="Hug L.A."/>
            <person name="Sharon I."/>
            <person name="Castelle C.J."/>
            <person name="Probst A.J."/>
            <person name="Thomas B.C."/>
            <person name="Singh A."/>
            <person name="Wilkins M.J."/>
            <person name="Karaoz U."/>
            <person name="Brodie E.L."/>
            <person name="Williams K.H."/>
            <person name="Hubbard S.S."/>
            <person name="Banfield J.F."/>
        </authorList>
    </citation>
    <scope>NUCLEOTIDE SEQUENCE [LARGE SCALE GENOMIC DNA]</scope>
</reference>
<comment type="caution">
    <text evidence="2">The sequence shown here is derived from an EMBL/GenBank/DDBJ whole genome shotgun (WGS) entry which is preliminary data.</text>
</comment>